<feature type="site" description="Histone H3K4me3 binding" evidence="8">
    <location>
        <position position="629"/>
    </location>
</feature>
<dbReference type="InterPro" id="IPR028651">
    <property type="entry name" value="ING_fam"/>
</dbReference>
<evidence type="ECO:0000256" key="8">
    <source>
        <dbReference type="PIRSR" id="PIRSR628651-50"/>
    </source>
</evidence>
<feature type="compositionally biased region" description="Polar residues" evidence="10">
    <location>
        <begin position="421"/>
        <end position="437"/>
    </location>
</feature>
<name>A0A6A5Q659_AMPQU</name>
<dbReference type="GO" id="GO:0033698">
    <property type="term" value="C:Rpd3L complex"/>
    <property type="evidence" value="ECO:0007669"/>
    <property type="project" value="TreeGrafter"/>
</dbReference>
<feature type="site" description="Histone H3K4me3 binding" evidence="8">
    <location>
        <position position="633"/>
    </location>
</feature>
<feature type="site" description="Histone H3K4me3 binding" evidence="8">
    <location>
        <position position="618"/>
    </location>
</feature>
<evidence type="ECO:0000256" key="5">
    <source>
        <dbReference type="ARBA" id="ARBA00022833"/>
    </source>
</evidence>
<feature type="compositionally biased region" description="Low complexity" evidence="10">
    <location>
        <begin position="308"/>
        <end position="329"/>
    </location>
</feature>
<evidence type="ECO:0000256" key="1">
    <source>
        <dbReference type="ARBA" id="ARBA00004123"/>
    </source>
</evidence>
<dbReference type="AlphaFoldDB" id="A0A6A5Q659"/>
<dbReference type="InterPro" id="IPR011011">
    <property type="entry name" value="Znf_FYVE_PHD"/>
</dbReference>
<feature type="domain" description="Zinc finger PHD-type" evidence="11">
    <location>
        <begin position="618"/>
        <end position="665"/>
    </location>
</feature>
<dbReference type="OrthoDB" id="5411773at2759"/>
<evidence type="ECO:0008006" key="15">
    <source>
        <dbReference type="Google" id="ProtNLM"/>
    </source>
</evidence>
<feature type="domain" description="Inhibitor of growth protein N-terminal histone-binding" evidence="12">
    <location>
        <begin position="53"/>
        <end position="178"/>
    </location>
</feature>
<dbReference type="Proteomes" id="UP000800096">
    <property type="component" value="Unassembled WGS sequence"/>
</dbReference>
<keyword evidence="14" id="KW-1185">Reference proteome</keyword>
<feature type="binding site" evidence="9">
    <location>
        <position position="621"/>
    </location>
    <ligand>
        <name>Zn(2+)</name>
        <dbReference type="ChEBI" id="CHEBI:29105"/>
        <label>1</label>
    </ligand>
</feature>
<feature type="binding site" evidence="9">
    <location>
        <position position="632"/>
    </location>
    <ligand>
        <name>Zn(2+)</name>
        <dbReference type="ChEBI" id="CHEBI:29105"/>
        <label>2</label>
    </ligand>
</feature>
<evidence type="ECO:0000259" key="11">
    <source>
        <dbReference type="SMART" id="SM00249"/>
    </source>
</evidence>
<dbReference type="PANTHER" id="PTHR10333">
    <property type="entry name" value="INHIBITOR OF GROWTH PROTEIN"/>
    <property type="match status" value="1"/>
</dbReference>
<evidence type="ECO:0000256" key="7">
    <source>
        <dbReference type="ARBA" id="ARBA00023242"/>
    </source>
</evidence>
<dbReference type="Gene3D" id="3.30.40.10">
    <property type="entry name" value="Zinc/RING finger domain, C3HC4 (zinc finger)"/>
    <property type="match status" value="1"/>
</dbReference>
<feature type="compositionally biased region" description="Low complexity" evidence="10">
    <location>
        <begin position="579"/>
        <end position="597"/>
    </location>
</feature>
<evidence type="ECO:0000256" key="10">
    <source>
        <dbReference type="SAM" id="MobiDB-lite"/>
    </source>
</evidence>
<dbReference type="SUPFAM" id="SSF57903">
    <property type="entry name" value="FYVE/PHD zinc finger"/>
    <property type="match status" value="1"/>
</dbReference>
<dbReference type="SMART" id="SM01408">
    <property type="entry name" value="ING"/>
    <property type="match status" value="1"/>
</dbReference>
<evidence type="ECO:0000256" key="6">
    <source>
        <dbReference type="ARBA" id="ARBA00022853"/>
    </source>
</evidence>
<feature type="binding site" evidence="9">
    <location>
        <position position="661"/>
    </location>
    <ligand>
        <name>Zn(2+)</name>
        <dbReference type="ChEBI" id="CHEBI:29105"/>
        <label>2</label>
    </ligand>
</feature>
<evidence type="ECO:0000256" key="3">
    <source>
        <dbReference type="ARBA" id="ARBA00022723"/>
    </source>
</evidence>
<evidence type="ECO:0000256" key="4">
    <source>
        <dbReference type="ARBA" id="ARBA00022771"/>
    </source>
</evidence>
<feature type="compositionally biased region" description="Low complexity" evidence="10">
    <location>
        <begin position="409"/>
        <end position="420"/>
    </location>
</feature>
<evidence type="ECO:0000256" key="2">
    <source>
        <dbReference type="ARBA" id="ARBA00010210"/>
    </source>
</evidence>
<feature type="binding site" evidence="9">
    <location>
        <position position="619"/>
    </location>
    <ligand>
        <name>Zn(2+)</name>
        <dbReference type="ChEBI" id="CHEBI:29105"/>
        <label>1</label>
    </ligand>
</feature>
<evidence type="ECO:0000259" key="12">
    <source>
        <dbReference type="SMART" id="SM01408"/>
    </source>
</evidence>
<reference evidence="13" key="1">
    <citation type="journal article" date="2020" name="Stud. Mycol.">
        <title>101 Dothideomycetes genomes: a test case for predicting lifestyles and emergence of pathogens.</title>
        <authorList>
            <person name="Haridas S."/>
            <person name="Albert R."/>
            <person name="Binder M."/>
            <person name="Bloem J."/>
            <person name="Labutti K."/>
            <person name="Salamov A."/>
            <person name="Andreopoulos B."/>
            <person name="Baker S."/>
            <person name="Barry K."/>
            <person name="Bills G."/>
            <person name="Bluhm B."/>
            <person name="Cannon C."/>
            <person name="Castanera R."/>
            <person name="Culley D."/>
            <person name="Daum C."/>
            <person name="Ezra D."/>
            <person name="Gonzalez J."/>
            <person name="Henrissat B."/>
            <person name="Kuo A."/>
            <person name="Liang C."/>
            <person name="Lipzen A."/>
            <person name="Lutzoni F."/>
            <person name="Magnuson J."/>
            <person name="Mondo S."/>
            <person name="Nolan M."/>
            <person name="Ohm R."/>
            <person name="Pangilinan J."/>
            <person name="Park H.-J."/>
            <person name="Ramirez L."/>
            <person name="Alfaro M."/>
            <person name="Sun H."/>
            <person name="Tritt A."/>
            <person name="Yoshinaga Y."/>
            <person name="Zwiers L.-H."/>
            <person name="Turgeon B."/>
            <person name="Goodwin S."/>
            <person name="Spatafora J."/>
            <person name="Crous P."/>
            <person name="Grigoriev I."/>
        </authorList>
    </citation>
    <scope>NUCLEOTIDE SEQUENCE</scope>
    <source>
        <strain evidence="13">HMLAC05119</strain>
    </source>
</reference>
<dbReference type="CDD" id="cd15505">
    <property type="entry name" value="PHD_ING"/>
    <property type="match status" value="1"/>
</dbReference>
<proteinExistence type="inferred from homology"/>
<dbReference type="GO" id="GO:0006325">
    <property type="term" value="P:chromatin organization"/>
    <property type="evidence" value="ECO:0007669"/>
    <property type="project" value="UniProtKB-KW"/>
</dbReference>
<feature type="compositionally biased region" description="Basic and acidic residues" evidence="10">
    <location>
        <begin position="228"/>
        <end position="245"/>
    </location>
</feature>
<dbReference type="PANTHER" id="PTHR10333:SF42">
    <property type="entry name" value="INHIBITOR OF GROWTH PROTEIN 5"/>
    <property type="match status" value="1"/>
</dbReference>
<feature type="region of interest" description="Disordered" evidence="10">
    <location>
        <begin position="520"/>
        <end position="612"/>
    </location>
</feature>
<dbReference type="GO" id="GO:0008270">
    <property type="term" value="F:zinc ion binding"/>
    <property type="evidence" value="ECO:0007669"/>
    <property type="project" value="UniProtKB-KW"/>
</dbReference>
<evidence type="ECO:0000256" key="9">
    <source>
        <dbReference type="PIRSR" id="PIRSR628651-51"/>
    </source>
</evidence>
<accession>A0A6A5Q659</accession>
<keyword evidence="5 9" id="KW-0862">Zinc</keyword>
<feature type="compositionally biased region" description="Acidic residues" evidence="10">
    <location>
        <begin position="599"/>
        <end position="612"/>
    </location>
</feature>
<keyword evidence="3 9" id="KW-0479">Metal-binding</keyword>
<dbReference type="GO" id="GO:0070210">
    <property type="term" value="C:Rpd3L-Expanded complex"/>
    <property type="evidence" value="ECO:0007669"/>
    <property type="project" value="TreeGrafter"/>
</dbReference>
<feature type="binding site" evidence="9">
    <location>
        <position position="646"/>
    </location>
    <ligand>
        <name>Zn(2+)</name>
        <dbReference type="ChEBI" id="CHEBI:29105"/>
        <label>1</label>
    </ligand>
</feature>
<comment type="similarity">
    <text evidence="2">Belongs to the ING family.</text>
</comment>
<dbReference type="GO" id="GO:0006355">
    <property type="term" value="P:regulation of DNA-templated transcription"/>
    <property type="evidence" value="ECO:0007669"/>
    <property type="project" value="TreeGrafter"/>
</dbReference>
<evidence type="ECO:0000313" key="14">
    <source>
        <dbReference type="Proteomes" id="UP000800096"/>
    </source>
</evidence>
<comment type="subcellular location">
    <subcellularLocation>
        <location evidence="1">Nucleus</location>
    </subcellularLocation>
</comment>
<feature type="binding site" evidence="9">
    <location>
        <position position="643"/>
    </location>
    <ligand>
        <name>Zn(2+)</name>
        <dbReference type="ChEBI" id="CHEBI:29105"/>
        <label>1</label>
    </ligand>
</feature>
<feature type="binding site" evidence="9">
    <location>
        <position position="637"/>
    </location>
    <ligand>
        <name>Zn(2+)</name>
        <dbReference type="ChEBI" id="CHEBI:29105"/>
        <label>2</label>
    </ligand>
</feature>
<feature type="region of interest" description="Disordered" evidence="10">
    <location>
        <begin position="227"/>
        <end position="283"/>
    </location>
</feature>
<sequence>MPPTAGTRASTRQGRATVRPTNYYARTFAGRLAASGLEQTPEASSGAPGFLPAVTHFTGAVDAFPKEIINHFSMFKEVEAKLHDPEQVLKELFDEIAQLPVTTKGQLRDRDGLQLSTQSLDGLTSEEQVIRKRQLFFRLRVLMAQIIPTLDEKLVVLQAAKITKDKGLARMHHSYSQLDNEISDEARYGSLTHWAYADKEEKKKGATTHERQRREVAAANNLAAAAQHVHDADSIAAKSEARREAMQANKRSRHHQVDSDFDDRPAKKPQKRKPLAADAAPSEHRSIGLGILNNGAAPLGKRKKTEKALAAATSAAPPMERSLSGALKAAGGGGGHSGPSPRATPGLENATGSKRKPRAAPAPTPAPRKNHLPQYSPPPAASPLAASFTINKATAGASDRPLSARARKNSVANSVASVNAQDASNGQRPSSSHSVQQITNSNAIAELEQAAGIVRDNGPVHGAPTPRDTLEIAHVYEPHAMKQEEHAQYEPDSMDIDVRVPASLTAKTGRALKTATPVVGSFPEIPMSRSRSMRNANTSNSNASSENNSTTTGPVSKRGHKKNAQATSNTTLTSPAIKPVPNARSNPPSSAASSVAPDQENDYPDVDLSEEDGDEPRYCYCNEVSYGHMIACDYKDCPREWFHLGCVNLDKPPTGRTKWYCSDECKEMHMKTKSKGGRPGSSRQ</sequence>
<evidence type="ECO:0000313" key="13">
    <source>
        <dbReference type="EMBL" id="KAF1911113.1"/>
    </source>
</evidence>
<keyword evidence="6" id="KW-0156">Chromatin regulator</keyword>
<dbReference type="FunFam" id="3.30.40.10:FF:000569">
    <property type="entry name" value="Chromatin modification-related protein"/>
    <property type="match status" value="1"/>
</dbReference>
<dbReference type="SMART" id="SM00249">
    <property type="entry name" value="PHD"/>
    <property type="match status" value="1"/>
</dbReference>
<feature type="site" description="Histone H3K4me3 binding" evidence="8">
    <location>
        <position position="641"/>
    </location>
</feature>
<feature type="binding site" evidence="9">
    <location>
        <position position="665"/>
    </location>
    <ligand>
        <name>Zn(2+)</name>
        <dbReference type="ChEBI" id="CHEBI:29105"/>
        <label>2</label>
    </ligand>
</feature>
<feature type="region of interest" description="Disordered" evidence="10">
    <location>
        <begin position="308"/>
        <end position="437"/>
    </location>
</feature>
<dbReference type="InterPro" id="IPR001965">
    <property type="entry name" value="Znf_PHD"/>
</dbReference>
<protein>
    <recommendedName>
        <fullName evidence="15">Chromatin modification-related protein</fullName>
    </recommendedName>
</protein>
<feature type="compositionally biased region" description="Basic and acidic residues" evidence="10">
    <location>
        <begin position="255"/>
        <end position="266"/>
    </location>
</feature>
<gene>
    <name evidence="13" type="ORF">BDU57DRAFT_524838</name>
</gene>
<organism evidence="13 14">
    <name type="scientific">Ampelomyces quisqualis</name>
    <name type="common">Powdery mildew agent</name>
    <dbReference type="NCBI Taxonomy" id="50730"/>
    <lineage>
        <taxon>Eukaryota</taxon>
        <taxon>Fungi</taxon>
        <taxon>Dikarya</taxon>
        <taxon>Ascomycota</taxon>
        <taxon>Pezizomycotina</taxon>
        <taxon>Dothideomycetes</taxon>
        <taxon>Pleosporomycetidae</taxon>
        <taxon>Pleosporales</taxon>
        <taxon>Pleosporineae</taxon>
        <taxon>Phaeosphaeriaceae</taxon>
        <taxon>Ampelomyces</taxon>
    </lineage>
</organism>
<dbReference type="EMBL" id="ML979146">
    <property type="protein sequence ID" value="KAF1911113.1"/>
    <property type="molecule type" value="Genomic_DNA"/>
</dbReference>
<keyword evidence="7" id="KW-0539">Nucleus</keyword>
<dbReference type="InterPro" id="IPR013083">
    <property type="entry name" value="Znf_RING/FYVE/PHD"/>
</dbReference>
<dbReference type="InterPro" id="IPR024610">
    <property type="entry name" value="ING_N_histone-binding"/>
</dbReference>
<feature type="compositionally biased region" description="Low complexity" evidence="10">
    <location>
        <begin position="527"/>
        <end position="552"/>
    </location>
</feature>
<feature type="compositionally biased region" description="Polar residues" evidence="10">
    <location>
        <begin position="564"/>
        <end position="574"/>
    </location>
</feature>
<keyword evidence="4" id="KW-0863">Zinc-finger</keyword>